<evidence type="ECO:0000313" key="13">
    <source>
        <dbReference type="EMBL" id="CAF1145759.1"/>
    </source>
</evidence>
<dbReference type="PROSITE" id="PS01186">
    <property type="entry name" value="EGF_2"/>
    <property type="match status" value="4"/>
</dbReference>
<dbReference type="Pfam" id="PF00001">
    <property type="entry name" value="7tm_1"/>
    <property type="match status" value="1"/>
</dbReference>
<evidence type="ECO:0000313" key="14">
    <source>
        <dbReference type="Proteomes" id="UP000663891"/>
    </source>
</evidence>
<dbReference type="SMART" id="SM00192">
    <property type="entry name" value="LDLa"/>
    <property type="match status" value="11"/>
</dbReference>
<keyword evidence="4 9" id="KW-1133">Transmembrane helix</keyword>
<dbReference type="SMART" id="SM00181">
    <property type="entry name" value="EGF"/>
    <property type="match status" value="7"/>
</dbReference>
<dbReference type="OrthoDB" id="4405280at2759"/>
<feature type="disulfide bond" evidence="8">
    <location>
        <begin position="679"/>
        <end position="694"/>
    </location>
</feature>
<dbReference type="GO" id="GO:0016192">
    <property type="term" value="P:vesicle-mediated transport"/>
    <property type="evidence" value="ECO:0007669"/>
    <property type="project" value="UniProtKB-ARBA"/>
</dbReference>
<feature type="transmembrane region" description="Helical" evidence="9">
    <location>
        <begin position="2278"/>
        <end position="2299"/>
    </location>
</feature>
<dbReference type="PRINTS" id="PR00261">
    <property type="entry name" value="LDLRECEPTOR"/>
</dbReference>
<evidence type="ECO:0000256" key="4">
    <source>
        <dbReference type="ARBA" id="ARBA00022989"/>
    </source>
</evidence>
<evidence type="ECO:0000256" key="7">
    <source>
        <dbReference type="PROSITE-ProRule" id="PRU00076"/>
    </source>
</evidence>
<dbReference type="Gene3D" id="2.10.25.10">
    <property type="entry name" value="Laminin"/>
    <property type="match status" value="4"/>
</dbReference>
<dbReference type="PANTHER" id="PTHR24270">
    <property type="entry name" value="LOW-DENSITY LIPOPROTEIN RECEPTOR-RELATED"/>
    <property type="match status" value="1"/>
</dbReference>
<dbReference type="Pfam" id="PF00057">
    <property type="entry name" value="Ldl_recept_a"/>
    <property type="match status" value="1"/>
</dbReference>
<gene>
    <name evidence="13" type="ORF">VCS650_LOCUS22523</name>
</gene>
<feature type="disulfide bond" evidence="7">
    <location>
        <begin position="1909"/>
        <end position="1918"/>
    </location>
</feature>
<evidence type="ECO:0000256" key="3">
    <source>
        <dbReference type="ARBA" id="ARBA00022737"/>
    </source>
</evidence>
<dbReference type="Proteomes" id="UP000663891">
    <property type="component" value="Unassembled WGS sequence"/>
</dbReference>
<feature type="domain" description="EGF-like" evidence="11">
    <location>
        <begin position="994"/>
        <end position="1037"/>
    </location>
</feature>
<sequence length="2549" mass="298714">MFHMKYIFYLIFVHWIVAIPQINLYFTNQVSESENYDEIGIRYNCIRLASNLDQDDLTRQISSYCMSESSLKFHIENDNSFQTFSFADLAKMNITSEDLYFWSTPIDITEEYQFYLQSNDSSLAKKIFYNCTLPRFGSMCQYEFCYYHENYSSLYEMIFSYYVDYLYDPTNLTCYTHLKCNRGYSPACLDWTEICDGKVDCLDGEYDEEHCWELEFNECKPNEYQCDNGLCVPNEFVEDDPMNFDCIDGSDEQLQTDYVSSEVYTIEPTFGYEDLMCKQISLTSSCLISRRLILMYSLFSIKDNNVSNECWSAYKCYFAIRTAEHPYITFNVINQECIPIIKDECPDMLYVPNIPVFFGHIYTAYKKNELSHPLRIEPPYLCSNKSFYDDSLSLVLETVLNNTMCFKVSRFTSWQTAGTPDFVQRFERSMNDIFRQIRQIHSITNFPLHRCNQSHLYQCRNSSKCILFRRLINGVTDCPYNDDENISEDTNPQLFAQVKHKYYKCHVTNKSIPQMALFNNDCDCESDEYDFCEDLDDYGNFTRRTISFQTICDGFQELYPIMIDGKNQTDETECEQWECDNMYTQCDKIWNCLDGKDEMNCDYSLPPLINCSSDYRMCVTLDTYKLTCLPINKTNDGIPDCLGRTDERASCRTPYGNSDAVFYCQGEDNPVCLYSKDLCDGYVDCLDDDDEQFCQKNRSFEMDSSICEDEYISFGSDAEKFLCDITKEYKKEEIKYFTIDGFNQSSENEVNENQQIDVIHTDLLDDPRCHRGLDLRVWLNKSSNPNFTSTCLCPPTYYGNQCQYQNQRLSLSVRFYDSVQSIQTLFAILIMLIDNTNQRMIHSYEQFTYLPKRDCKVKFNIYLVYSTRPKDMNKNYSVHIDIYEKISLKYRASYSYPVEFLFLPVHRLAFIINIPSEDDYSCSNKKCLHGKCLNYFNTKETLCQCEQGWSGQYCDIPHNNCNCSSNSICIGRASDNQSICICREYYFGSKCYLRNRICDNSPCRNNGLCIPHDDFMITKSQEYLCICPKGFSGSRCELINTQIDLIFDKNIYLSHSIFIHFIKIVPFDQTAAIIPETSPERSTTLQTISQATNSIRIYWSRPFHLMFIETLNKIQINITCYTHLKCNRGYSPACLDWTEICDGKIDCLDGEYDEEHCWELEFNECKPNEYQCSNGQCVPQEFVQDDIYNLDCIDGPDVQCPSQNDAHIFDCIDGSDEQLRTDYIFFEDDTIEPTFGYEDLMCKQISLTSSCQSSRRSILMYSMFSIKDNNVSDECWSAYKCYFAIETAEHPRITFNVINQECIPIIKDKCPDMLYVPNIPVFFGYIYTAYKKNEFSHPVQIESPYLCSNKSFYDDSLSLVLGTLLNNTMCFKVSRFTSFASIGTPELIQRFERPMNDIFRQIRQIHSITNFPLHRCNQSHLYQCRNSSKCISFHRLINGVTDCPYNDDENIYEHTNPGLFAQVKHKYYKCHVTNKYIPQTALFNRGCDCEYDDYGFCEDRDRYDNFTRRTISFQTICDGFQELYPVTIDGKNQTDETECKQWECDNMYTRCDKIWNCLDGKDEMNCNSLPPLLNCSLDYRMCVSSKTYQLICLSTNRFNDDIFDCVGGTDEPTLCRPPYNNIHGGFYCPNDFRTPCLEHTDLCTDTTWCFNNEDQQFCQKNRSFEMDSSICEDEYISFGSDAEKFLCDITKEYDKAKIKYFTIDGFNQSPETEVNENQQPNVIRTDLLDDPRCHRGLDLRVWLNKSSNLNFTSTCLCPPTYYGNQCQYQNQRLSLSIRFHASAQSLKILFAILIMLIDNTNQRMIHSYEQFTYSSIRDCNVKFNIYLVYSTRPKDMNKNYSIHIDIYEKISLKYRGSFLYPVEFLFLPVHRLAFIINIPSEDDYSCSNKKCLHGKCLNYFNTKETFCQCQQGWSGEYCDIPQNNCNCSSNSICIGWASDNRSICICREYYFGSKCYLRNRICDNSPCQNNGLCVPHDDFMLTNSQKYFCVCPKGFSGDRCELINTQVDLIFDKDIHLSHSIFIHFIRIVSFDEFSGEEELQKKSPERSTTLQTISQATNSIRIYWSRPFHLMFIETLEKMYYLTVIQPVHNYSTIVKRINSSLRCPSINKLENETFAQLHVIRRIKYYHSICQKNSPNLLCFHDDIHICLCYDHQGKRLANCFSFNHQMKFDCFGKNYCEHNGQCFQDSPDCPKRSICVCPSCYYGTRCQFTTSEFGLSLDAILAYHIIPDANIIHQTSIIKTSLSLTILFMIFGLINGILSLITFKNKSVREVGCGIYLLGSSITTILTMIMFGLKYFTYVSTQISTPSNKSFLTFQCYSFDFSLRICLNMDQWLNACVALERTITVIQETRFVKKKSKELAKKVLIFLLILNILTLIHDPIYRQLYQEENDNDDNKTRIWCIVNYSSKLQIYNRIINTFHFFVPFLINLISSITLIVKKSDQKRRLQKNQPYKNVLYRQIREHKHLLIAPVVLFFLALPRLILSYLFKCMNSTKDSWLFLFGYFISFIPPMITFIIFVLPSDFYRKEYQKSIVQYKNQIQQYFRRTT</sequence>
<protein>
    <submittedName>
        <fullName evidence="13">Uncharacterized protein</fullName>
    </submittedName>
</protein>
<accession>A0A814SGL1</accession>
<feature type="chain" id="PRO_5032890349" evidence="10">
    <location>
        <begin position="19"/>
        <end position="2549"/>
    </location>
</feature>
<evidence type="ECO:0000256" key="5">
    <source>
        <dbReference type="ARBA" id="ARBA00023136"/>
    </source>
</evidence>
<feature type="domain" description="EGF-like" evidence="11">
    <location>
        <begin position="1958"/>
        <end position="2001"/>
    </location>
</feature>
<dbReference type="InterPro" id="IPR050685">
    <property type="entry name" value="LDLR"/>
</dbReference>
<reference evidence="13" key="1">
    <citation type="submission" date="2021-02" db="EMBL/GenBank/DDBJ databases">
        <authorList>
            <person name="Nowell W R."/>
        </authorList>
    </citation>
    <scope>NUCLEOTIDE SEQUENCE</scope>
</reference>
<dbReference type="CDD" id="cd00112">
    <property type="entry name" value="LDLa"/>
    <property type="match status" value="2"/>
</dbReference>
<comment type="caution">
    <text evidence="13">The sequence shown here is derived from an EMBL/GenBank/DDBJ whole genome shotgun (WGS) entry which is preliminary data.</text>
</comment>
<dbReference type="SUPFAM" id="SSF57196">
    <property type="entry name" value="EGF/Laminin"/>
    <property type="match status" value="4"/>
</dbReference>
<comment type="subcellular location">
    <subcellularLocation>
        <location evidence="1">Membrane</location>
        <topology evidence="1">Single-pass membrane protein</topology>
    </subcellularLocation>
</comment>
<keyword evidence="6 7" id="KW-1015">Disulfide bond</keyword>
<keyword evidence="7" id="KW-0245">EGF-like domain</keyword>
<dbReference type="PROSITE" id="PS00022">
    <property type="entry name" value="EGF_1"/>
    <property type="match status" value="6"/>
</dbReference>
<evidence type="ECO:0000256" key="1">
    <source>
        <dbReference type="ARBA" id="ARBA00004167"/>
    </source>
</evidence>
<dbReference type="PROSITE" id="PS50026">
    <property type="entry name" value="EGF_3"/>
    <property type="match status" value="4"/>
</dbReference>
<feature type="disulfide bond" evidence="8">
    <location>
        <begin position="1165"/>
        <end position="1177"/>
    </location>
</feature>
<keyword evidence="3" id="KW-0677">Repeat</keyword>
<dbReference type="InterPro" id="IPR002172">
    <property type="entry name" value="LDrepeatLR_classA_rpt"/>
</dbReference>
<dbReference type="GO" id="GO:0004930">
    <property type="term" value="F:G protein-coupled receptor activity"/>
    <property type="evidence" value="ECO:0007669"/>
    <property type="project" value="InterPro"/>
</dbReference>
<proteinExistence type="predicted"/>
<comment type="caution">
    <text evidence="7">Lacks conserved residue(s) required for the propagation of feature annotation.</text>
</comment>
<feature type="signal peptide" evidence="10">
    <location>
        <begin position="1"/>
        <end position="18"/>
    </location>
</feature>
<dbReference type="SUPFAM" id="SSF81321">
    <property type="entry name" value="Family A G protein-coupled receptor-like"/>
    <property type="match status" value="1"/>
</dbReference>
<evidence type="ECO:0000259" key="12">
    <source>
        <dbReference type="PROSITE" id="PS50262"/>
    </source>
</evidence>
<dbReference type="PROSITE" id="PS50262">
    <property type="entry name" value="G_PROTEIN_RECEP_F1_2"/>
    <property type="match status" value="1"/>
</dbReference>
<feature type="transmembrane region" description="Helical" evidence="9">
    <location>
        <begin position="2366"/>
        <end position="2384"/>
    </location>
</feature>
<feature type="disulfide bond" evidence="7">
    <location>
        <begin position="922"/>
        <end position="932"/>
    </location>
</feature>
<organism evidence="13 14">
    <name type="scientific">Adineta steineri</name>
    <dbReference type="NCBI Taxonomy" id="433720"/>
    <lineage>
        <taxon>Eukaryota</taxon>
        <taxon>Metazoa</taxon>
        <taxon>Spiralia</taxon>
        <taxon>Gnathifera</taxon>
        <taxon>Rotifera</taxon>
        <taxon>Eurotatoria</taxon>
        <taxon>Bdelloidea</taxon>
        <taxon>Adinetida</taxon>
        <taxon>Adinetidae</taxon>
        <taxon>Adineta</taxon>
    </lineage>
</organism>
<evidence type="ECO:0000256" key="2">
    <source>
        <dbReference type="ARBA" id="ARBA00022692"/>
    </source>
</evidence>
<name>A0A814SGL1_9BILA</name>
<keyword evidence="5 9" id="KW-0472">Membrane</keyword>
<evidence type="ECO:0000256" key="9">
    <source>
        <dbReference type="SAM" id="Phobius"/>
    </source>
</evidence>
<dbReference type="CDD" id="cd00054">
    <property type="entry name" value="EGF_CA"/>
    <property type="match status" value="1"/>
</dbReference>
<dbReference type="InterPro" id="IPR000276">
    <property type="entry name" value="GPCR_Rhodpsn"/>
</dbReference>
<dbReference type="InterPro" id="IPR000742">
    <property type="entry name" value="EGF"/>
</dbReference>
<evidence type="ECO:0000256" key="10">
    <source>
        <dbReference type="SAM" id="SignalP"/>
    </source>
</evidence>
<dbReference type="GO" id="GO:0005886">
    <property type="term" value="C:plasma membrane"/>
    <property type="evidence" value="ECO:0007669"/>
    <property type="project" value="TreeGrafter"/>
</dbReference>
<feature type="disulfide bond" evidence="7">
    <location>
        <begin position="1991"/>
        <end position="2000"/>
    </location>
</feature>
<feature type="domain" description="G-protein coupled receptors family 1 profile" evidence="12">
    <location>
        <begin position="2257"/>
        <end position="2519"/>
    </location>
</feature>
<feature type="transmembrane region" description="Helical" evidence="9">
    <location>
        <begin position="2245"/>
        <end position="2266"/>
    </location>
</feature>
<feature type="transmembrane region" description="Helical" evidence="9">
    <location>
        <begin position="2501"/>
        <end position="2521"/>
    </location>
</feature>
<feature type="transmembrane region" description="Helical" evidence="9">
    <location>
        <begin position="2417"/>
        <end position="2439"/>
    </location>
</feature>
<dbReference type="EMBL" id="CAJNON010000255">
    <property type="protein sequence ID" value="CAF1145759.1"/>
    <property type="molecule type" value="Genomic_DNA"/>
</dbReference>
<evidence type="ECO:0000256" key="6">
    <source>
        <dbReference type="ARBA" id="ARBA00023157"/>
    </source>
</evidence>
<keyword evidence="10" id="KW-0732">Signal</keyword>
<feature type="disulfide bond" evidence="8">
    <location>
        <begin position="219"/>
        <end position="231"/>
    </location>
</feature>
<evidence type="ECO:0000259" key="11">
    <source>
        <dbReference type="PROSITE" id="PS50026"/>
    </source>
</evidence>
<feature type="disulfide bond" evidence="7">
    <location>
        <begin position="1886"/>
        <end position="1896"/>
    </location>
</feature>
<feature type="transmembrane region" description="Helical" evidence="9">
    <location>
        <begin position="2468"/>
        <end position="2489"/>
    </location>
</feature>
<dbReference type="PROSITE" id="PS50068">
    <property type="entry name" value="LDLRA_2"/>
    <property type="match status" value="5"/>
</dbReference>
<feature type="domain" description="EGF-like" evidence="11">
    <location>
        <begin position="918"/>
        <end position="955"/>
    </location>
</feature>
<dbReference type="Gene3D" id="1.20.1070.10">
    <property type="entry name" value="Rhodopsin 7-helix transmembrane proteins"/>
    <property type="match status" value="1"/>
</dbReference>
<evidence type="ECO:0000256" key="8">
    <source>
        <dbReference type="PROSITE-ProRule" id="PRU00124"/>
    </source>
</evidence>
<dbReference type="Gene3D" id="4.10.400.10">
    <property type="entry name" value="Low-density Lipoprotein Receptor"/>
    <property type="match status" value="1"/>
</dbReference>
<keyword evidence="2 9" id="KW-0812">Transmembrane</keyword>
<dbReference type="PANTHER" id="PTHR24270:SF60">
    <property type="entry name" value="CUB AND LDLA DOMAIN, ISOFORM A-RELATED"/>
    <property type="match status" value="1"/>
</dbReference>
<dbReference type="InterPro" id="IPR036055">
    <property type="entry name" value="LDL_receptor-like_sf"/>
</dbReference>
<feature type="disulfide bond" evidence="7">
    <location>
        <begin position="945"/>
        <end position="954"/>
    </location>
</feature>
<feature type="domain" description="EGF-like" evidence="11">
    <location>
        <begin position="1882"/>
        <end position="1919"/>
    </location>
</feature>
<dbReference type="Pfam" id="PF00008">
    <property type="entry name" value="EGF"/>
    <property type="match status" value="2"/>
</dbReference>
<feature type="disulfide bond" evidence="7">
    <location>
        <begin position="1027"/>
        <end position="1036"/>
    </location>
</feature>
<dbReference type="InterPro" id="IPR017452">
    <property type="entry name" value="GPCR_Rhodpsn_7TM"/>
</dbReference>